<organism evidence="2 3">
    <name type="scientific">Funneliformis mosseae</name>
    <name type="common">Endomycorrhizal fungus</name>
    <name type="synonym">Glomus mosseae</name>
    <dbReference type="NCBI Taxonomy" id="27381"/>
    <lineage>
        <taxon>Eukaryota</taxon>
        <taxon>Fungi</taxon>
        <taxon>Fungi incertae sedis</taxon>
        <taxon>Mucoromycota</taxon>
        <taxon>Glomeromycotina</taxon>
        <taxon>Glomeromycetes</taxon>
        <taxon>Glomerales</taxon>
        <taxon>Glomeraceae</taxon>
        <taxon>Funneliformis</taxon>
    </lineage>
</organism>
<comment type="caution">
    <text evidence="2">The sequence shown here is derived from an EMBL/GenBank/DDBJ whole genome shotgun (WGS) entry which is preliminary data.</text>
</comment>
<sequence>MKLKSFTSAIFISVFIAGTTILAAPLAPPEQKFKKLVALGDSFTDSGNVFNLTNHLWPSAGNFFEGRFSNGKMWVEYLSELLGAELENKAYGGATSDNDLVQGFISKQLVPGATADIPVPGMKQQVDEYLSENDNHEDNLYAFWDAGNDYFFSSFSMDPLKVVESMGLSFEKLVAAGAKSFLVADIEDFSKLPFFKNSTSETKTSYQKIVKDHNEALSEYLKSFVEKHNDVQVYRYITVEMFDYYTSIEGQKELKISNVTDACNDIYSNLTNPVICDKPDDFIFWDAFHVTTKLNSVIANDCLKAITKS</sequence>
<dbReference type="Proteomes" id="UP000789375">
    <property type="component" value="Unassembled WGS sequence"/>
</dbReference>
<keyword evidence="3" id="KW-1185">Reference proteome</keyword>
<reference evidence="2" key="1">
    <citation type="submission" date="2021-06" db="EMBL/GenBank/DDBJ databases">
        <authorList>
            <person name="Kallberg Y."/>
            <person name="Tangrot J."/>
            <person name="Rosling A."/>
        </authorList>
    </citation>
    <scope>NUCLEOTIDE SEQUENCE</scope>
    <source>
        <strain evidence="2">87-6 pot B 2015</strain>
    </source>
</reference>
<comment type="similarity">
    <text evidence="1">Belongs to the 'GDSL' lipolytic enzyme family.</text>
</comment>
<dbReference type="InterPro" id="IPR001087">
    <property type="entry name" value="GDSL"/>
</dbReference>
<protein>
    <submittedName>
        <fullName evidence="2">7010_t:CDS:1</fullName>
    </submittedName>
</protein>
<evidence type="ECO:0000313" key="2">
    <source>
        <dbReference type="EMBL" id="CAG8455703.1"/>
    </source>
</evidence>
<dbReference type="Pfam" id="PF00657">
    <property type="entry name" value="Lipase_GDSL"/>
    <property type="match status" value="1"/>
</dbReference>
<dbReference type="CDD" id="cd01846">
    <property type="entry name" value="fatty_acyltransferase_like"/>
    <property type="match status" value="1"/>
</dbReference>
<dbReference type="InterPro" id="IPR036514">
    <property type="entry name" value="SGNH_hydro_sf"/>
</dbReference>
<dbReference type="AlphaFoldDB" id="A0A9N8VH72"/>
<dbReference type="EMBL" id="CAJVPP010000207">
    <property type="protein sequence ID" value="CAG8455703.1"/>
    <property type="molecule type" value="Genomic_DNA"/>
</dbReference>
<evidence type="ECO:0000256" key="1">
    <source>
        <dbReference type="ARBA" id="ARBA00008668"/>
    </source>
</evidence>
<gene>
    <name evidence="2" type="ORF">FMOSSE_LOCUS1775</name>
</gene>
<dbReference type="GO" id="GO:0016788">
    <property type="term" value="F:hydrolase activity, acting on ester bonds"/>
    <property type="evidence" value="ECO:0007669"/>
    <property type="project" value="InterPro"/>
</dbReference>
<evidence type="ECO:0000313" key="3">
    <source>
        <dbReference type="Proteomes" id="UP000789375"/>
    </source>
</evidence>
<name>A0A9N8VH72_FUNMO</name>
<dbReference type="PANTHER" id="PTHR22835:SF659">
    <property type="entry name" value="GDSL LIPASE_ACYLHYDROLASE, PUTATIVE (AFU_ORTHOLOGUE AFUA_2G00510)-RELATED"/>
    <property type="match status" value="1"/>
</dbReference>
<dbReference type="SUPFAM" id="SSF52266">
    <property type="entry name" value="SGNH hydrolase"/>
    <property type="match status" value="1"/>
</dbReference>
<dbReference type="Gene3D" id="3.40.50.1110">
    <property type="entry name" value="SGNH hydrolase"/>
    <property type="match status" value="1"/>
</dbReference>
<proteinExistence type="inferred from homology"/>
<accession>A0A9N8VH72</accession>
<dbReference type="PANTHER" id="PTHR22835">
    <property type="entry name" value="ZINC FINGER FYVE DOMAIN CONTAINING PROTEIN"/>
    <property type="match status" value="1"/>
</dbReference>